<organism evidence="10 11">
    <name type="scientific">Gracilariopsis chorda</name>
    <dbReference type="NCBI Taxonomy" id="448386"/>
    <lineage>
        <taxon>Eukaryota</taxon>
        <taxon>Rhodophyta</taxon>
        <taxon>Florideophyceae</taxon>
        <taxon>Rhodymeniophycidae</taxon>
        <taxon>Gracilariales</taxon>
        <taxon>Gracilariaceae</taxon>
        <taxon>Gracilariopsis</taxon>
    </lineage>
</organism>
<feature type="domain" description="DNA methyltransferase 1-associated 1" evidence="8">
    <location>
        <begin position="384"/>
        <end position="470"/>
    </location>
</feature>
<dbReference type="PANTHER" id="PTHR12855">
    <property type="entry name" value="DNA METHYLTRANSFERASE 1-ASSOCIATED PROTEIN 1 FAMILY MEMBER"/>
    <property type="match status" value="1"/>
</dbReference>
<name>A0A2V3IRK1_9FLOR</name>
<dbReference type="InterPro" id="IPR027109">
    <property type="entry name" value="Swc4/Dmap1"/>
</dbReference>
<gene>
    <name evidence="10" type="ORF">BWQ96_05497</name>
</gene>
<feature type="compositionally biased region" description="Low complexity" evidence="7">
    <location>
        <begin position="1"/>
        <end position="13"/>
    </location>
</feature>
<evidence type="ECO:0000313" key="11">
    <source>
        <dbReference type="Proteomes" id="UP000247409"/>
    </source>
</evidence>
<dbReference type="InterPro" id="IPR032563">
    <property type="entry name" value="DAMP1_SANT-like"/>
</dbReference>
<dbReference type="GO" id="GO:0035267">
    <property type="term" value="C:NuA4 histone acetyltransferase complex"/>
    <property type="evidence" value="ECO:0007669"/>
    <property type="project" value="InterPro"/>
</dbReference>
<dbReference type="OrthoDB" id="19740at2759"/>
<dbReference type="GO" id="GO:0006338">
    <property type="term" value="P:chromatin remodeling"/>
    <property type="evidence" value="ECO:0007669"/>
    <property type="project" value="InterPro"/>
</dbReference>
<evidence type="ECO:0000256" key="3">
    <source>
        <dbReference type="ARBA" id="ARBA00023015"/>
    </source>
</evidence>
<keyword evidence="10" id="KW-0808">Transferase</keyword>
<dbReference type="EMBL" id="NBIV01000082">
    <property type="protein sequence ID" value="PXF44738.1"/>
    <property type="molecule type" value="Genomic_DNA"/>
</dbReference>
<comment type="subcellular location">
    <subcellularLocation>
        <location evidence="1">Nucleus</location>
    </subcellularLocation>
</comment>
<protein>
    <submittedName>
        <fullName evidence="10">DNA methyltransferase 1-associated protein 1</fullName>
    </submittedName>
</protein>
<evidence type="ECO:0000256" key="1">
    <source>
        <dbReference type="ARBA" id="ARBA00004123"/>
    </source>
</evidence>
<keyword evidence="4" id="KW-0804">Transcription</keyword>
<keyword evidence="6" id="KW-0175">Coiled coil</keyword>
<feature type="compositionally biased region" description="Low complexity" evidence="7">
    <location>
        <begin position="35"/>
        <end position="61"/>
    </location>
</feature>
<dbReference type="Gene3D" id="1.10.10.60">
    <property type="entry name" value="Homeodomain-like"/>
    <property type="match status" value="1"/>
</dbReference>
<sequence>MSQQTAPATNTSSAPPPPLSLPAGVPENTTNLVKTPQTPATAAKPPLPRATRATPRPTNATSSASITTGKRSTPPGNQPSAKRLHNLLPVRPLAASAPRENAVPREVFLLTGGVTLAPIAPHLPPHIITAKPTRKNSWVIAPFRNSARKDGLTFSHWTRVGAPSDSAFARFNKQIKMITYSKEEYEKYLKNLIPLADAPKGEKERPNTNAKLPKSERNDIHNILPQAAWTKEETDTLFSLCRRFDMRFPIVHDRWPTSLSPRSVDELKDRYYSVARRLIDVRTAADPSYVSKQPLAIQRHAETIIKNQFDYEYECVRKNQLEWAYRRSKQELREEEETVRKARRIEANRRRIHKERQRLAKLLAPTPEIAADTARQTAIPPKLFPHRKHTTGAFARSTMIYAQVSNSAKVAKRVDAALIELGIGLRPTPTALVVDNFDLLRMDILAFMELARTVQRKEEEVHQLRCKLAKLKGDPPPPAPPGISISNKKRKADESDIASLFGTTS</sequence>
<keyword evidence="2" id="KW-0156">Chromatin regulator</keyword>
<evidence type="ECO:0000313" key="10">
    <source>
        <dbReference type="EMBL" id="PXF44738.1"/>
    </source>
</evidence>
<feature type="coiled-coil region" evidence="6">
    <location>
        <begin position="318"/>
        <end position="345"/>
    </location>
</feature>
<dbReference type="GO" id="GO:0000122">
    <property type="term" value="P:negative regulation of transcription by RNA polymerase II"/>
    <property type="evidence" value="ECO:0007669"/>
    <property type="project" value="TreeGrafter"/>
</dbReference>
<accession>A0A2V3IRK1</accession>
<feature type="domain" description="DAMP1 SANT/Myb-like" evidence="9">
    <location>
        <begin position="207"/>
        <end position="279"/>
    </location>
</feature>
<evidence type="ECO:0000256" key="2">
    <source>
        <dbReference type="ARBA" id="ARBA00022853"/>
    </source>
</evidence>
<evidence type="ECO:0000256" key="5">
    <source>
        <dbReference type="ARBA" id="ARBA00023242"/>
    </source>
</evidence>
<keyword evidence="3" id="KW-0805">Transcription regulation</keyword>
<evidence type="ECO:0000259" key="9">
    <source>
        <dbReference type="Pfam" id="PF16282"/>
    </source>
</evidence>
<dbReference type="STRING" id="448386.A0A2V3IRK1"/>
<feature type="region of interest" description="Disordered" evidence="7">
    <location>
        <begin position="470"/>
        <end position="505"/>
    </location>
</feature>
<comment type="caution">
    <text evidence="10">The sequence shown here is derived from an EMBL/GenBank/DDBJ whole genome shotgun (WGS) entry which is preliminary data.</text>
</comment>
<dbReference type="InterPro" id="IPR008468">
    <property type="entry name" value="DMAP1"/>
</dbReference>
<proteinExistence type="predicted"/>
<dbReference type="GO" id="GO:0003714">
    <property type="term" value="F:transcription corepressor activity"/>
    <property type="evidence" value="ECO:0007669"/>
    <property type="project" value="TreeGrafter"/>
</dbReference>
<evidence type="ECO:0000256" key="4">
    <source>
        <dbReference type="ARBA" id="ARBA00023163"/>
    </source>
</evidence>
<dbReference type="Pfam" id="PF16282">
    <property type="entry name" value="SANT_DAMP1_like"/>
    <property type="match status" value="1"/>
</dbReference>
<evidence type="ECO:0000259" key="8">
    <source>
        <dbReference type="Pfam" id="PF05499"/>
    </source>
</evidence>
<evidence type="ECO:0000256" key="6">
    <source>
        <dbReference type="SAM" id="Coils"/>
    </source>
</evidence>
<reference evidence="10 11" key="1">
    <citation type="journal article" date="2018" name="Mol. Biol. Evol.">
        <title>Analysis of the draft genome of the red seaweed Gracilariopsis chorda provides insights into genome size evolution in Rhodophyta.</title>
        <authorList>
            <person name="Lee J."/>
            <person name="Yang E.C."/>
            <person name="Graf L."/>
            <person name="Yang J.H."/>
            <person name="Qiu H."/>
            <person name="Zel Zion U."/>
            <person name="Chan C.X."/>
            <person name="Stephens T.G."/>
            <person name="Weber A.P.M."/>
            <person name="Boo G.H."/>
            <person name="Boo S.M."/>
            <person name="Kim K.M."/>
            <person name="Shin Y."/>
            <person name="Jung M."/>
            <person name="Lee S.J."/>
            <person name="Yim H.S."/>
            <person name="Lee J.H."/>
            <person name="Bhattacharya D."/>
            <person name="Yoon H.S."/>
        </authorList>
    </citation>
    <scope>NUCLEOTIDE SEQUENCE [LARGE SCALE GENOMIC DNA]</scope>
    <source>
        <strain evidence="10 11">SKKU-2015</strain>
        <tissue evidence="10">Whole body</tissue>
    </source>
</reference>
<keyword evidence="5" id="KW-0539">Nucleus</keyword>
<dbReference type="PANTHER" id="PTHR12855:SF10">
    <property type="entry name" value="DNA METHYLTRANSFERASE 1-ASSOCIATED PROTEIN 1"/>
    <property type="match status" value="1"/>
</dbReference>
<keyword evidence="10" id="KW-0489">Methyltransferase</keyword>
<dbReference type="Pfam" id="PF05499">
    <property type="entry name" value="DMAP1"/>
    <property type="match status" value="1"/>
</dbReference>
<evidence type="ECO:0000256" key="7">
    <source>
        <dbReference type="SAM" id="MobiDB-lite"/>
    </source>
</evidence>
<dbReference type="GO" id="GO:0006281">
    <property type="term" value="P:DNA repair"/>
    <property type="evidence" value="ECO:0007669"/>
    <property type="project" value="InterPro"/>
</dbReference>
<dbReference type="GO" id="GO:0008168">
    <property type="term" value="F:methyltransferase activity"/>
    <property type="evidence" value="ECO:0007669"/>
    <property type="project" value="UniProtKB-KW"/>
</dbReference>
<feature type="region of interest" description="Disordered" evidence="7">
    <location>
        <begin position="1"/>
        <end position="85"/>
    </location>
</feature>
<feature type="compositionally biased region" description="Polar residues" evidence="7">
    <location>
        <begin position="62"/>
        <end position="80"/>
    </location>
</feature>
<dbReference type="GO" id="GO:0000812">
    <property type="term" value="C:Swr1 complex"/>
    <property type="evidence" value="ECO:0007669"/>
    <property type="project" value="TreeGrafter"/>
</dbReference>
<dbReference type="Proteomes" id="UP000247409">
    <property type="component" value="Unassembled WGS sequence"/>
</dbReference>
<dbReference type="GO" id="GO:0032259">
    <property type="term" value="P:methylation"/>
    <property type="evidence" value="ECO:0007669"/>
    <property type="project" value="UniProtKB-KW"/>
</dbReference>
<keyword evidence="11" id="KW-1185">Reference proteome</keyword>
<dbReference type="AlphaFoldDB" id="A0A2V3IRK1"/>